<dbReference type="InterPro" id="IPR022742">
    <property type="entry name" value="Hydrolase_4"/>
</dbReference>
<evidence type="ECO:0000256" key="4">
    <source>
        <dbReference type="ARBA" id="ARBA00071261"/>
    </source>
</evidence>
<sequence>MGRMAIAHEEGFFESTHGVRLHGQAWRPPGEPRSVVGIVHGVGEHGGRFTNVVEALVSRGHAVHAVDLRGYGRSSGQRGHVMSWSEYQDDMRAFLKQLSTREPGKPVFLYGHSMGGLVVLDYVLRHPEGLAGIIISGAALESVGVARPWLVNSARLFSRLLPRLPLPVPLEAELLSSDPAWVKRYREDPLVHRKGTARWAVEAIDANEWIKAHAADLRVPLLMLHGAEDRINTVEGSRRFFDAVKLTDKKLHLVPGGYHEPHNDPGKEQVFELVEEFLSAHLPR</sequence>
<evidence type="ECO:0000256" key="3">
    <source>
        <dbReference type="ARBA" id="ARBA00013254"/>
    </source>
</evidence>
<accession>A0A1L9AXL0</accession>
<feature type="domain" description="Serine aminopeptidase S33" evidence="5">
    <location>
        <begin position="31"/>
        <end position="265"/>
    </location>
</feature>
<dbReference type="InterPro" id="IPR000073">
    <property type="entry name" value="AB_hydrolase_1"/>
</dbReference>
<dbReference type="InterPro" id="IPR051044">
    <property type="entry name" value="MAG_DAG_Lipase"/>
</dbReference>
<dbReference type="PANTHER" id="PTHR11614">
    <property type="entry name" value="PHOSPHOLIPASE-RELATED"/>
    <property type="match status" value="1"/>
</dbReference>
<comment type="similarity">
    <text evidence="2">Belongs to the AB hydrolase superfamily.</text>
</comment>
<dbReference type="Proteomes" id="UP000182229">
    <property type="component" value="Unassembled WGS sequence"/>
</dbReference>
<name>A0A1L9AXL0_9BACT</name>
<organism evidence="6 7">
    <name type="scientific">Cystobacter ferrugineus</name>
    <dbReference type="NCBI Taxonomy" id="83449"/>
    <lineage>
        <taxon>Bacteria</taxon>
        <taxon>Pseudomonadati</taxon>
        <taxon>Myxococcota</taxon>
        <taxon>Myxococcia</taxon>
        <taxon>Myxococcales</taxon>
        <taxon>Cystobacterineae</taxon>
        <taxon>Archangiaceae</taxon>
        <taxon>Cystobacter</taxon>
    </lineage>
</organism>
<dbReference type="FunFam" id="3.40.50.1820:FF:000117">
    <property type="entry name" value="Monoglyceride lipase, putative"/>
    <property type="match status" value="1"/>
</dbReference>
<dbReference type="InterPro" id="IPR029058">
    <property type="entry name" value="AB_hydrolase_fold"/>
</dbReference>
<comment type="caution">
    <text evidence="6">The sequence shown here is derived from an EMBL/GenBank/DDBJ whole genome shotgun (WGS) entry which is preliminary data.</text>
</comment>
<gene>
    <name evidence="6" type="ORF">BON30_42100</name>
</gene>
<dbReference type="Pfam" id="PF12146">
    <property type="entry name" value="Hydrolase_4"/>
    <property type="match status" value="1"/>
</dbReference>
<evidence type="ECO:0000259" key="5">
    <source>
        <dbReference type="Pfam" id="PF12146"/>
    </source>
</evidence>
<dbReference type="Gene3D" id="3.40.50.1820">
    <property type="entry name" value="alpha/beta hydrolase"/>
    <property type="match status" value="1"/>
</dbReference>
<reference evidence="6 7" key="2">
    <citation type="submission" date="2016-12" db="EMBL/GenBank/DDBJ databases">
        <title>Draft Genome Sequence of Cystobacter ferrugineus Strain Cbfe23.</title>
        <authorList>
            <person name="Akbar S."/>
            <person name="Dowd S.E."/>
            <person name="Stevens D.C."/>
        </authorList>
    </citation>
    <scope>NUCLEOTIDE SEQUENCE [LARGE SCALE GENOMIC DNA]</scope>
    <source>
        <strain evidence="6 7">Cbfe23</strain>
    </source>
</reference>
<dbReference type="AlphaFoldDB" id="A0A1L9AXL0"/>
<evidence type="ECO:0000313" key="6">
    <source>
        <dbReference type="EMBL" id="OJH34751.1"/>
    </source>
</evidence>
<dbReference type="SUPFAM" id="SSF53474">
    <property type="entry name" value="alpha/beta-Hydrolases"/>
    <property type="match status" value="1"/>
</dbReference>
<keyword evidence="7" id="KW-1185">Reference proteome</keyword>
<reference evidence="7" key="1">
    <citation type="submission" date="2016-11" db="EMBL/GenBank/DDBJ databases">
        <authorList>
            <person name="Shukria A."/>
            <person name="Stevens D.C."/>
        </authorList>
    </citation>
    <scope>NUCLEOTIDE SEQUENCE [LARGE SCALE GENOMIC DNA]</scope>
    <source>
        <strain evidence="7">Cbfe23</strain>
    </source>
</reference>
<evidence type="ECO:0000256" key="1">
    <source>
        <dbReference type="ARBA" id="ARBA00001613"/>
    </source>
</evidence>
<proteinExistence type="inferred from homology"/>
<evidence type="ECO:0000313" key="7">
    <source>
        <dbReference type="Proteomes" id="UP000182229"/>
    </source>
</evidence>
<comment type="catalytic activity">
    <reaction evidence="1">
        <text>Hydrolyzes glycerol monoesters of long-chain fatty acids.</text>
        <dbReference type="EC" id="3.1.1.23"/>
    </reaction>
</comment>
<protein>
    <recommendedName>
        <fullName evidence="4">Monoacylglycerol lipase</fullName>
        <ecNumber evidence="3">3.1.1.23</ecNumber>
    </recommendedName>
</protein>
<dbReference type="EMBL" id="MPIN01000017">
    <property type="protein sequence ID" value="OJH34751.1"/>
    <property type="molecule type" value="Genomic_DNA"/>
</dbReference>
<dbReference type="EC" id="3.1.1.23" evidence="3"/>
<dbReference type="GO" id="GO:0047372">
    <property type="term" value="F:monoacylglycerol lipase activity"/>
    <property type="evidence" value="ECO:0007669"/>
    <property type="project" value="UniProtKB-EC"/>
</dbReference>
<dbReference type="STRING" id="83449.BON30_42100"/>
<evidence type="ECO:0000256" key="2">
    <source>
        <dbReference type="ARBA" id="ARBA00008645"/>
    </source>
</evidence>
<dbReference type="PRINTS" id="PR00111">
    <property type="entry name" value="ABHYDROLASE"/>
</dbReference>
<dbReference type="OrthoDB" id="9806902at2"/>